<dbReference type="EMBL" id="JBHSBU010000001">
    <property type="protein sequence ID" value="MFC4158300.1"/>
    <property type="molecule type" value="Genomic_DNA"/>
</dbReference>
<evidence type="ECO:0000313" key="3">
    <source>
        <dbReference type="Proteomes" id="UP001595791"/>
    </source>
</evidence>
<accession>A0ABV8MM09</accession>
<keyword evidence="3" id="KW-1185">Reference proteome</keyword>
<proteinExistence type="predicted"/>
<dbReference type="RefSeq" id="WP_378160821.1">
    <property type="nucleotide sequence ID" value="NZ_JBHSBU010000001.1"/>
</dbReference>
<reference evidence="3" key="1">
    <citation type="journal article" date="2019" name="Int. J. Syst. Evol. Microbiol.">
        <title>The Global Catalogue of Microorganisms (GCM) 10K type strain sequencing project: providing services to taxonomists for standard genome sequencing and annotation.</title>
        <authorList>
            <consortium name="The Broad Institute Genomics Platform"/>
            <consortium name="The Broad Institute Genome Sequencing Center for Infectious Disease"/>
            <person name="Wu L."/>
            <person name="Ma J."/>
        </authorList>
    </citation>
    <scope>NUCLEOTIDE SEQUENCE [LARGE SCALE GENOMIC DNA]</scope>
    <source>
        <strain evidence="3">LMG 29894</strain>
    </source>
</reference>
<comment type="caution">
    <text evidence="2">The sequence shown here is derived from an EMBL/GenBank/DDBJ whole genome shotgun (WGS) entry which is preliminary data.</text>
</comment>
<evidence type="ECO:0000313" key="2">
    <source>
        <dbReference type="EMBL" id="MFC4158300.1"/>
    </source>
</evidence>
<protein>
    <submittedName>
        <fullName evidence="2">Phage antirepressor KilAC domain-containing protein</fullName>
    </submittedName>
</protein>
<dbReference type="InterPro" id="IPR005039">
    <property type="entry name" value="Ant_C"/>
</dbReference>
<sequence length="86" mass="9874">MTDAAKQLQMRPKDLIAWLSQHHWIYRRSGSDAWTAYQERIERGLLEHKVTTVEREDGTEKVVTQARVTAKGLARLAEEVSRRAAA</sequence>
<name>A0ABV8MM09_9NEIS</name>
<dbReference type="Proteomes" id="UP001595791">
    <property type="component" value="Unassembled WGS sequence"/>
</dbReference>
<dbReference type="Pfam" id="PF03374">
    <property type="entry name" value="ANT"/>
    <property type="match status" value="1"/>
</dbReference>
<evidence type="ECO:0000259" key="1">
    <source>
        <dbReference type="Pfam" id="PF03374"/>
    </source>
</evidence>
<feature type="domain" description="Antirepressor protein C-terminal" evidence="1">
    <location>
        <begin position="1"/>
        <end position="79"/>
    </location>
</feature>
<gene>
    <name evidence="2" type="ORF">ACFOW7_02895</name>
</gene>
<organism evidence="2 3">
    <name type="scientific">Chitinimonas lacunae</name>
    <dbReference type="NCBI Taxonomy" id="1963018"/>
    <lineage>
        <taxon>Bacteria</taxon>
        <taxon>Pseudomonadati</taxon>
        <taxon>Pseudomonadota</taxon>
        <taxon>Betaproteobacteria</taxon>
        <taxon>Neisseriales</taxon>
        <taxon>Chitinibacteraceae</taxon>
        <taxon>Chitinimonas</taxon>
    </lineage>
</organism>